<protein>
    <submittedName>
        <fullName evidence="1">Uncharacterized protein</fullName>
    </submittedName>
</protein>
<comment type="caution">
    <text evidence="1">The sequence shown here is derived from an EMBL/GenBank/DDBJ whole genome shotgun (WGS) entry which is preliminary data.</text>
</comment>
<proteinExistence type="predicted"/>
<feature type="non-terminal residue" evidence="1">
    <location>
        <position position="1"/>
    </location>
</feature>
<name>A0A814T345_9BILA</name>
<keyword evidence="2" id="KW-1185">Reference proteome</keyword>
<evidence type="ECO:0000313" key="1">
    <source>
        <dbReference type="EMBL" id="CAF1155812.1"/>
    </source>
</evidence>
<evidence type="ECO:0000313" key="2">
    <source>
        <dbReference type="Proteomes" id="UP000663879"/>
    </source>
</evidence>
<sequence length="44" mass="5169">DGAYSISKGFEEAFNIVYKRLMFWANAERAMNNKLKLNEVNKKE</sequence>
<organism evidence="1 2">
    <name type="scientific">Brachionus calyciflorus</name>
    <dbReference type="NCBI Taxonomy" id="104777"/>
    <lineage>
        <taxon>Eukaryota</taxon>
        <taxon>Metazoa</taxon>
        <taxon>Spiralia</taxon>
        <taxon>Gnathifera</taxon>
        <taxon>Rotifera</taxon>
        <taxon>Eurotatoria</taxon>
        <taxon>Monogononta</taxon>
        <taxon>Pseudotrocha</taxon>
        <taxon>Ploima</taxon>
        <taxon>Brachionidae</taxon>
        <taxon>Brachionus</taxon>
    </lineage>
</organism>
<dbReference type="Proteomes" id="UP000663879">
    <property type="component" value="Unassembled WGS sequence"/>
</dbReference>
<reference evidence="1" key="1">
    <citation type="submission" date="2021-02" db="EMBL/GenBank/DDBJ databases">
        <authorList>
            <person name="Nowell W R."/>
        </authorList>
    </citation>
    <scope>NUCLEOTIDE SEQUENCE</scope>
    <source>
        <strain evidence="1">Ploen Becks lab</strain>
    </source>
</reference>
<gene>
    <name evidence="1" type="ORF">OXX778_LOCUS23459</name>
</gene>
<dbReference type="AlphaFoldDB" id="A0A814T345"/>
<accession>A0A814T345</accession>
<dbReference type="EMBL" id="CAJNOC010012846">
    <property type="protein sequence ID" value="CAF1155812.1"/>
    <property type="molecule type" value="Genomic_DNA"/>
</dbReference>